<gene>
    <name evidence="2" type="ORF">FHR20_001809</name>
</gene>
<sequence length="81" mass="8646">MSRTRRVALWLVSGLAAAYWVALGFHALALQYCHGPDCAIGASARTAQANETLAIGGALFLLVVAGLLLVAMRRAGRRRRP</sequence>
<keyword evidence="1" id="KW-0472">Membrane</keyword>
<reference evidence="2 3" key="1">
    <citation type="submission" date="2020-03" db="EMBL/GenBank/DDBJ databases">
        <title>Genomic Encyclopedia of Type Strains, Phase IV (KMG-IV): sequencing the most valuable type-strain genomes for metagenomic binning, comparative biology and taxonomic classification.</title>
        <authorList>
            <person name="Goeker M."/>
        </authorList>
    </citation>
    <scope>NUCLEOTIDE SEQUENCE [LARGE SCALE GENOMIC DNA]</scope>
    <source>
        <strain evidence="2 3">DSM 4733</strain>
    </source>
</reference>
<name>A0A7X5UZ38_9SPHN</name>
<comment type="caution">
    <text evidence="2">The sequence shown here is derived from an EMBL/GenBank/DDBJ whole genome shotgun (WGS) entry which is preliminary data.</text>
</comment>
<proteinExistence type="predicted"/>
<dbReference type="EMBL" id="JAASQV010000001">
    <property type="protein sequence ID" value="NIJ64878.1"/>
    <property type="molecule type" value="Genomic_DNA"/>
</dbReference>
<dbReference type="AlphaFoldDB" id="A0A7X5UZ38"/>
<evidence type="ECO:0000313" key="3">
    <source>
        <dbReference type="Proteomes" id="UP000564677"/>
    </source>
</evidence>
<keyword evidence="3" id="KW-1185">Reference proteome</keyword>
<keyword evidence="1" id="KW-1133">Transmembrane helix</keyword>
<protein>
    <submittedName>
        <fullName evidence="2">Uncharacterized protein</fullName>
    </submittedName>
</protein>
<organism evidence="2 3">
    <name type="scientific">Sphingomonas leidyi</name>
    <dbReference type="NCBI Taxonomy" id="68569"/>
    <lineage>
        <taxon>Bacteria</taxon>
        <taxon>Pseudomonadati</taxon>
        <taxon>Pseudomonadota</taxon>
        <taxon>Alphaproteobacteria</taxon>
        <taxon>Sphingomonadales</taxon>
        <taxon>Sphingomonadaceae</taxon>
        <taxon>Sphingomonas</taxon>
    </lineage>
</organism>
<feature type="transmembrane region" description="Helical" evidence="1">
    <location>
        <begin position="53"/>
        <end position="72"/>
    </location>
</feature>
<accession>A0A7X5UZ38</accession>
<keyword evidence="1" id="KW-0812">Transmembrane</keyword>
<evidence type="ECO:0000313" key="2">
    <source>
        <dbReference type="EMBL" id="NIJ64878.1"/>
    </source>
</evidence>
<dbReference type="RefSeq" id="WP_167299184.1">
    <property type="nucleotide sequence ID" value="NZ_JAASQV010000001.1"/>
</dbReference>
<dbReference type="Proteomes" id="UP000564677">
    <property type="component" value="Unassembled WGS sequence"/>
</dbReference>
<evidence type="ECO:0000256" key="1">
    <source>
        <dbReference type="SAM" id="Phobius"/>
    </source>
</evidence>